<dbReference type="EMBL" id="BMQB01000001">
    <property type="protein sequence ID" value="GGJ75641.1"/>
    <property type="molecule type" value="Genomic_DNA"/>
</dbReference>
<proteinExistence type="predicted"/>
<protein>
    <submittedName>
        <fullName evidence="1">Uncharacterized protein</fullName>
    </submittedName>
</protein>
<dbReference type="AlphaFoldDB" id="A0A8J3AZ80"/>
<name>A0A8J3AZ80_9ACTN</name>
<sequence length="69" mass="6972">MAAWAPARGVIGVGRAKLAAPTGRRWGLRSTAPAMGFMAAARLAAWLAERAAESCTADSGSDAHGGFDA</sequence>
<reference evidence="1" key="1">
    <citation type="journal article" date="2014" name="Int. J. Syst. Evol. Microbiol.">
        <title>Complete genome sequence of Corynebacterium casei LMG S-19264T (=DSM 44701T), isolated from a smear-ripened cheese.</title>
        <authorList>
            <consortium name="US DOE Joint Genome Institute (JGI-PGF)"/>
            <person name="Walter F."/>
            <person name="Albersmeier A."/>
            <person name="Kalinowski J."/>
            <person name="Ruckert C."/>
        </authorList>
    </citation>
    <scope>NUCLEOTIDE SEQUENCE</scope>
    <source>
        <strain evidence="1">JCM 3090</strain>
    </source>
</reference>
<keyword evidence="2" id="KW-1185">Reference proteome</keyword>
<gene>
    <name evidence="1" type="ORF">GCM10010123_02040</name>
</gene>
<reference evidence="1" key="2">
    <citation type="submission" date="2020-09" db="EMBL/GenBank/DDBJ databases">
        <authorList>
            <person name="Sun Q."/>
            <person name="Ohkuma M."/>
        </authorList>
    </citation>
    <scope>NUCLEOTIDE SEQUENCE</scope>
    <source>
        <strain evidence="1">JCM 3090</strain>
    </source>
</reference>
<accession>A0A8J3AZ80</accession>
<comment type="caution">
    <text evidence="1">The sequence shown here is derived from an EMBL/GenBank/DDBJ whole genome shotgun (WGS) entry which is preliminary data.</text>
</comment>
<organism evidence="1 2">
    <name type="scientific">Pilimelia anulata</name>
    <dbReference type="NCBI Taxonomy" id="53371"/>
    <lineage>
        <taxon>Bacteria</taxon>
        <taxon>Bacillati</taxon>
        <taxon>Actinomycetota</taxon>
        <taxon>Actinomycetes</taxon>
        <taxon>Micromonosporales</taxon>
        <taxon>Micromonosporaceae</taxon>
        <taxon>Pilimelia</taxon>
    </lineage>
</organism>
<evidence type="ECO:0000313" key="2">
    <source>
        <dbReference type="Proteomes" id="UP000649739"/>
    </source>
</evidence>
<evidence type="ECO:0000313" key="1">
    <source>
        <dbReference type="EMBL" id="GGJ75641.1"/>
    </source>
</evidence>
<dbReference type="Proteomes" id="UP000649739">
    <property type="component" value="Unassembled WGS sequence"/>
</dbReference>